<dbReference type="InterPro" id="IPR042092">
    <property type="entry name" value="PsdUridine_s_RsuA/RluB/E/F_cat"/>
</dbReference>
<name>A0A921I2G9_9FIRM</name>
<sequence>MEGIRLNKYISEAGICSRREADRLIESGQVLVDGVRASCGMKVQPGQRVQVGSRIIGGKDEKVVLAVYKPVGIICTEDRRTKNNIVRFLDYPVRVTYAGRLDKDSEGLLLMTNDGDLINQIMRGRNLHEKEYKVTVDREITEDFIKKMSAGVHIVDEEKGLDAVTRPCTVRREGKYTFRIILTQGLNRQIRRMCQACGCRVRTLKRVRIMNIVLGDLKPGEYRKVEGEELEMLRSLAGETRKKQTGEAKYERDRK</sequence>
<evidence type="ECO:0000313" key="6">
    <source>
        <dbReference type="EMBL" id="HJF95073.1"/>
    </source>
</evidence>
<dbReference type="CDD" id="cd00165">
    <property type="entry name" value="S4"/>
    <property type="match status" value="1"/>
</dbReference>
<evidence type="ECO:0000259" key="5">
    <source>
        <dbReference type="SMART" id="SM00363"/>
    </source>
</evidence>
<dbReference type="InterPro" id="IPR018496">
    <property type="entry name" value="PsdUridine_synth_RsuA/RluB_CS"/>
</dbReference>
<reference evidence="6" key="1">
    <citation type="journal article" date="2021" name="PeerJ">
        <title>Extensive microbial diversity within the chicken gut microbiome revealed by metagenomics and culture.</title>
        <authorList>
            <person name="Gilroy R."/>
            <person name="Ravi A."/>
            <person name="Getino M."/>
            <person name="Pursley I."/>
            <person name="Horton D.L."/>
            <person name="Alikhan N.F."/>
            <person name="Baker D."/>
            <person name="Gharbi K."/>
            <person name="Hall N."/>
            <person name="Watson M."/>
            <person name="Adriaenssens E.M."/>
            <person name="Foster-Nyarko E."/>
            <person name="Jarju S."/>
            <person name="Secka A."/>
            <person name="Antonio M."/>
            <person name="Oren A."/>
            <person name="Chaudhuri R.R."/>
            <person name="La Ragione R."/>
            <person name="Hildebrand F."/>
            <person name="Pallen M.J."/>
        </authorList>
    </citation>
    <scope>NUCLEOTIDE SEQUENCE</scope>
    <source>
        <strain evidence="6">ChiSjej5B23-16112</strain>
    </source>
</reference>
<organism evidence="6 7">
    <name type="scientific">Lachnoclostridium phocaeense</name>
    <dbReference type="NCBI Taxonomy" id="1871021"/>
    <lineage>
        <taxon>Bacteria</taxon>
        <taxon>Bacillati</taxon>
        <taxon>Bacillota</taxon>
        <taxon>Clostridia</taxon>
        <taxon>Lachnospirales</taxon>
        <taxon>Lachnospiraceae</taxon>
    </lineage>
</organism>
<dbReference type="Gene3D" id="3.30.70.1560">
    <property type="entry name" value="Alpha-L RNA-binding motif"/>
    <property type="match status" value="1"/>
</dbReference>
<dbReference type="Pfam" id="PF01479">
    <property type="entry name" value="S4"/>
    <property type="match status" value="1"/>
</dbReference>
<accession>A0A921I2G9</accession>
<dbReference type="Gene3D" id="3.10.290.10">
    <property type="entry name" value="RNA-binding S4 domain"/>
    <property type="match status" value="1"/>
</dbReference>
<dbReference type="InterPro" id="IPR020103">
    <property type="entry name" value="PsdUridine_synth_cat_dom_sf"/>
</dbReference>
<comment type="similarity">
    <text evidence="1 4">Belongs to the pseudouridine synthase RsuA family.</text>
</comment>
<dbReference type="PROSITE" id="PS01149">
    <property type="entry name" value="PSI_RSU"/>
    <property type="match status" value="1"/>
</dbReference>
<evidence type="ECO:0000256" key="4">
    <source>
        <dbReference type="RuleBase" id="RU003887"/>
    </source>
</evidence>
<dbReference type="Proteomes" id="UP000769156">
    <property type="component" value="Unassembled WGS sequence"/>
</dbReference>
<dbReference type="SMART" id="SM00363">
    <property type="entry name" value="S4"/>
    <property type="match status" value="1"/>
</dbReference>
<dbReference type="InterPro" id="IPR000748">
    <property type="entry name" value="PsdUridine_synth_RsuA/RluB/E/F"/>
</dbReference>
<feature type="domain" description="RNA-binding S4" evidence="5">
    <location>
        <begin position="4"/>
        <end position="69"/>
    </location>
</feature>
<dbReference type="SUPFAM" id="SSF55120">
    <property type="entry name" value="Pseudouridine synthase"/>
    <property type="match status" value="1"/>
</dbReference>
<dbReference type="PROSITE" id="PS50889">
    <property type="entry name" value="S4"/>
    <property type="match status" value="1"/>
</dbReference>
<evidence type="ECO:0000313" key="7">
    <source>
        <dbReference type="Proteomes" id="UP000769156"/>
    </source>
</evidence>
<proteinExistence type="inferred from homology"/>
<reference evidence="6" key="2">
    <citation type="submission" date="2021-09" db="EMBL/GenBank/DDBJ databases">
        <authorList>
            <person name="Gilroy R."/>
        </authorList>
    </citation>
    <scope>NUCLEOTIDE SEQUENCE</scope>
    <source>
        <strain evidence="6">ChiSjej5B23-16112</strain>
    </source>
</reference>
<dbReference type="InterPro" id="IPR036986">
    <property type="entry name" value="S4_RNA-bd_sf"/>
</dbReference>
<dbReference type="FunFam" id="3.30.70.1560:FF:000002">
    <property type="entry name" value="Pseudouridine synthase"/>
    <property type="match status" value="1"/>
</dbReference>
<dbReference type="InterPro" id="IPR050343">
    <property type="entry name" value="RsuA_PseudoU_synthase"/>
</dbReference>
<dbReference type="GO" id="GO:0120159">
    <property type="term" value="F:rRNA pseudouridine synthase activity"/>
    <property type="evidence" value="ECO:0007669"/>
    <property type="project" value="UniProtKB-ARBA"/>
</dbReference>
<dbReference type="EC" id="5.4.99.-" evidence="4"/>
<evidence type="ECO:0000256" key="2">
    <source>
        <dbReference type="ARBA" id="ARBA00023235"/>
    </source>
</evidence>
<dbReference type="FunFam" id="3.10.290.10:FF:000003">
    <property type="entry name" value="Pseudouridine synthase"/>
    <property type="match status" value="1"/>
</dbReference>
<dbReference type="PANTHER" id="PTHR47683:SF2">
    <property type="entry name" value="RNA-BINDING S4 DOMAIN-CONTAINING PROTEIN"/>
    <property type="match status" value="1"/>
</dbReference>
<evidence type="ECO:0000256" key="3">
    <source>
        <dbReference type="PROSITE-ProRule" id="PRU00182"/>
    </source>
</evidence>
<dbReference type="OrthoDB" id="9807213at2"/>
<dbReference type="SUPFAM" id="SSF55174">
    <property type="entry name" value="Alpha-L RNA-binding motif"/>
    <property type="match status" value="1"/>
</dbReference>
<dbReference type="GO" id="GO:0000455">
    <property type="term" value="P:enzyme-directed rRNA pseudouridine synthesis"/>
    <property type="evidence" value="ECO:0007669"/>
    <property type="project" value="UniProtKB-ARBA"/>
</dbReference>
<dbReference type="InterPro" id="IPR006145">
    <property type="entry name" value="PsdUridine_synth_RsuA/RluA"/>
</dbReference>
<dbReference type="EMBL" id="DYVY01000162">
    <property type="protein sequence ID" value="HJF95073.1"/>
    <property type="molecule type" value="Genomic_DNA"/>
</dbReference>
<dbReference type="InterPro" id="IPR020094">
    <property type="entry name" value="TruA/RsuA/RluB/E/F_N"/>
</dbReference>
<dbReference type="PANTHER" id="PTHR47683">
    <property type="entry name" value="PSEUDOURIDINE SYNTHASE FAMILY PROTEIN-RELATED"/>
    <property type="match status" value="1"/>
</dbReference>
<protein>
    <recommendedName>
        <fullName evidence="4">Pseudouridine synthase</fullName>
        <ecNumber evidence="4">5.4.99.-</ecNumber>
    </recommendedName>
</protein>
<keyword evidence="2 4" id="KW-0413">Isomerase</keyword>
<dbReference type="GO" id="GO:0003723">
    <property type="term" value="F:RNA binding"/>
    <property type="evidence" value="ECO:0007669"/>
    <property type="project" value="UniProtKB-KW"/>
</dbReference>
<dbReference type="Gene3D" id="3.30.70.580">
    <property type="entry name" value="Pseudouridine synthase I, catalytic domain, N-terminal subdomain"/>
    <property type="match status" value="1"/>
</dbReference>
<evidence type="ECO:0000256" key="1">
    <source>
        <dbReference type="ARBA" id="ARBA00008348"/>
    </source>
</evidence>
<keyword evidence="3" id="KW-0694">RNA-binding</keyword>
<dbReference type="Pfam" id="PF00849">
    <property type="entry name" value="PseudoU_synth_2"/>
    <property type="match status" value="1"/>
</dbReference>
<dbReference type="RefSeq" id="WP_076776258.1">
    <property type="nucleotide sequence ID" value="NZ_CALKQL010000041.1"/>
</dbReference>
<gene>
    <name evidence="6" type="ORF">K8V82_09855</name>
</gene>
<dbReference type="AlphaFoldDB" id="A0A921I2G9"/>
<comment type="caution">
    <text evidence="6">The sequence shown here is derived from an EMBL/GenBank/DDBJ whole genome shotgun (WGS) entry which is preliminary data.</text>
</comment>
<dbReference type="NCBIfam" id="TIGR00093">
    <property type="entry name" value="pseudouridine synthase"/>
    <property type="match status" value="1"/>
</dbReference>
<dbReference type="InterPro" id="IPR002942">
    <property type="entry name" value="S4_RNA-bd"/>
</dbReference>